<feature type="domain" description="HTH lysR-type" evidence="5">
    <location>
        <begin position="1"/>
        <end position="58"/>
    </location>
</feature>
<dbReference type="RefSeq" id="WP_203166968.1">
    <property type="nucleotide sequence ID" value="NZ_JAEVLS010000002.1"/>
</dbReference>
<accession>A0ABS1WVA2</accession>
<dbReference type="EMBL" id="JAEVLS010000002">
    <property type="protein sequence ID" value="MBM0104898.1"/>
    <property type="molecule type" value="Genomic_DNA"/>
</dbReference>
<keyword evidence="2" id="KW-0805">Transcription regulation</keyword>
<dbReference type="CDD" id="cd08422">
    <property type="entry name" value="PBP2_CrgA_like"/>
    <property type="match status" value="1"/>
</dbReference>
<dbReference type="InterPro" id="IPR000847">
    <property type="entry name" value="LysR_HTH_N"/>
</dbReference>
<dbReference type="SUPFAM" id="SSF53850">
    <property type="entry name" value="Periplasmic binding protein-like II"/>
    <property type="match status" value="1"/>
</dbReference>
<dbReference type="InterPro" id="IPR005119">
    <property type="entry name" value="LysR_subst-bd"/>
</dbReference>
<dbReference type="PROSITE" id="PS50931">
    <property type="entry name" value="HTH_LYSR"/>
    <property type="match status" value="1"/>
</dbReference>
<sequence length="297" mass="32075">MDIGDLEIFVAALAAGSLSGAARRLKLTPMSVTRRIGALEQEVGARLIHRSTRSISLTPEGEALLPFAMEIVEAQEAAKAAVIPSASGAAGLLRISAPITLGRKVIVPLLPQLLEENPALRIDLGLSDAMVDIISSGIDVAIRIAPLKDSGLIARHLIDNPKHLYATPGYLAVRGTPRTIEDLESHECLAFSETTHWHFQVDGEERSVRIASRFTSSGVDGFLGACVSGVGIARLSCWDVRDELQSGALVRIDLERTIPQDLSVWAVYPTRRQILPKLQVFLAKLQASLKEWRASAP</sequence>
<evidence type="ECO:0000256" key="1">
    <source>
        <dbReference type="ARBA" id="ARBA00009437"/>
    </source>
</evidence>
<keyword evidence="3" id="KW-0238">DNA-binding</keyword>
<keyword evidence="4" id="KW-0804">Transcription</keyword>
<comment type="similarity">
    <text evidence="1">Belongs to the LysR transcriptional regulatory family.</text>
</comment>
<dbReference type="Gene3D" id="3.40.190.290">
    <property type="match status" value="1"/>
</dbReference>
<dbReference type="Pfam" id="PF00126">
    <property type="entry name" value="HTH_1"/>
    <property type="match status" value="1"/>
</dbReference>
<evidence type="ECO:0000313" key="6">
    <source>
        <dbReference type="EMBL" id="MBM0104898.1"/>
    </source>
</evidence>
<evidence type="ECO:0000256" key="2">
    <source>
        <dbReference type="ARBA" id="ARBA00023015"/>
    </source>
</evidence>
<gene>
    <name evidence="6" type="ORF">JM946_09065</name>
</gene>
<evidence type="ECO:0000256" key="4">
    <source>
        <dbReference type="ARBA" id="ARBA00023163"/>
    </source>
</evidence>
<name>A0ABS1WVA2_9GAMM</name>
<comment type="caution">
    <text evidence="6">The sequence shown here is derived from an EMBL/GenBank/DDBJ whole genome shotgun (WGS) entry which is preliminary data.</text>
</comment>
<protein>
    <submittedName>
        <fullName evidence="6">LysR family transcriptional regulator</fullName>
    </submittedName>
</protein>
<organism evidence="6 7">
    <name type="scientific">Steroidobacter gossypii</name>
    <dbReference type="NCBI Taxonomy" id="2805490"/>
    <lineage>
        <taxon>Bacteria</taxon>
        <taxon>Pseudomonadati</taxon>
        <taxon>Pseudomonadota</taxon>
        <taxon>Gammaproteobacteria</taxon>
        <taxon>Steroidobacterales</taxon>
        <taxon>Steroidobacteraceae</taxon>
        <taxon>Steroidobacter</taxon>
    </lineage>
</organism>
<dbReference type="Pfam" id="PF03466">
    <property type="entry name" value="LysR_substrate"/>
    <property type="match status" value="1"/>
</dbReference>
<dbReference type="InterPro" id="IPR036390">
    <property type="entry name" value="WH_DNA-bd_sf"/>
</dbReference>
<dbReference type="InterPro" id="IPR058163">
    <property type="entry name" value="LysR-type_TF_proteobact-type"/>
</dbReference>
<reference evidence="6 7" key="1">
    <citation type="journal article" date="2021" name="Int. J. Syst. Evol. Microbiol.">
        <title>Steroidobacter gossypii sp. nov., isolated from soil of cotton cropping field.</title>
        <authorList>
            <person name="Huang R."/>
            <person name="Yang S."/>
            <person name="Zhen C."/>
            <person name="Liu W."/>
        </authorList>
    </citation>
    <scope>NUCLEOTIDE SEQUENCE [LARGE SCALE GENOMIC DNA]</scope>
    <source>
        <strain evidence="6 7">S1-65</strain>
    </source>
</reference>
<dbReference type="Gene3D" id="1.10.10.10">
    <property type="entry name" value="Winged helix-like DNA-binding domain superfamily/Winged helix DNA-binding domain"/>
    <property type="match status" value="1"/>
</dbReference>
<evidence type="ECO:0000256" key="3">
    <source>
        <dbReference type="ARBA" id="ARBA00023125"/>
    </source>
</evidence>
<proteinExistence type="inferred from homology"/>
<dbReference type="SUPFAM" id="SSF46785">
    <property type="entry name" value="Winged helix' DNA-binding domain"/>
    <property type="match status" value="1"/>
</dbReference>
<dbReference type="PANTHER" id="PTHR30537:SF5">
    <property type="entry name" value="HTH-TYPE TRANSCRIPTIONAL ACTIVATOR TTDR-RELATED"/>
    <property type="match status" value="1"/>
</dbReference>
<keyword evidence="7" id="KW-1185">Reference proteome</keyword>
<evidence type="ECO:0000259" key="5">
    <source>
        <dbReference type="PROSITE" id="PS50931"/>
    </source>
</evidence>
<dbReference type="Proteomes" id="UP000661077">
    <property type="component" value="Unassembled WGS sequence"/>
</dbReference>
<evidence type="ECO:0000313" key="7">
    <source>
        <dbReference type="Proteomes" id="UP000661077"/>
    </source>
</evidence>
<dbReference type="PANTHER" id="PTHR30537">
    <property type="entry name" value="HTH-TYPE TRANSCRIPTIONAL REGULATOR"/>
    <property type="match status" value="1"/>
</dbReference>
<dbReference type="InterPro" id="IPR036388">
    <property type="entry name" value="WH-like_DNA-bd_sf"/>
</dbReference>